<dbReference type="Pfam" id="PF00638">
    <property type="entry name" value="Ran_BP1"/>
    <property type="match status" value="2"/>
</dbReference>
<feature type="compositionally biased region" description="Low complexity" evidence="3">
    <location>
        <begin position="263"/>
        <end position="281"/>
    </location>
</feature>
<dbReference type="SUPFAM" id="SSF50729">
    <property type="entry name" value="PH domain-like"/>
    <property type="match status" value="1"/>
</dbReference>
<dbReference type="InterPro" id="IPR011993">
    <property type="entry name" value="PH-like_dom_sf"/>
</dbReference>
<feature type="domain" description="RanBD1" evidence="4">
    <location>
        <begin position="411"/>
        <end position="571"/>
    </location>
</feature>
<dbReference type="InterPro" id="IPR000156">
    <property type="entry name" value="Ran_bind_dom"/>
</dbReference>
<gene>
    <name evidence="5" type="ORF">A1O3_07258</name>
</gene>
<dbReference type="InterPro" id="IPR045255">
    <property type="entry name" value="RanBP1-like"/>
</dbReference>
<comment type="subcellular location">
    <subcellularLocation>
        <location evidence="1">Nucleus</location>
    </subcellularLocation>
</comment>
<dbReference type="HOGENOM" id="CLU_019573_1_0_1"/>
<feature type="compositionally biased region" description="Gly residues" evidence="3">
    <location>
        <begin position="327"/>
        <end position="343"/>
    </location>
</feature>
<evidence type="ECO:0000256" key="3">
    <source>
        <dbReference type="SAM" id="MobiDB-lite"/>
    </source>
</evidence>
<dbReference type="AlphaFoldDB" id="W9XUF6"/>
<sequence length="571" mass="59829">MASSNGAERTAQTLEHAEDIHDQTPQDGSSDGEGGERTAREKLKKTSIAGLSQSFRGKAGESGPAGDHPLRESVNAESVPEPHVEDGSRGRPSKKRSFEDLQTEDSGAGVENGGPPLPKKGQHKRMRSREVSGDDPLQGLEKLEEIASPVQEESDAEAQQSPGGPGVLVAARQKEEESGGSTTTDTKDPTAKPDAEDVAGATDAKANISNATKMSEEQQPNLQLPPSSGFANASTASPFSSFKSPKSPSKETETISSPGNPTSNSAFASSGLSAFASSEKSPFGLVGSSAKPSGGFGGVGGQSGFGSSSTGLGGPSPFATKPVSGFGSAGGFGSVSGFGGAASGFGTPKPFSSGLSTFAGPAGAASSFGKPKPFGSSTQDDEDGSEDGGEDEEREKTEEDGQQDPRFKQQELETGEEGEETIFQCRAKLYHFDKEWKERGVGVLKVNIRYESKSIDGEAEAEAENDDSETGSNPKESEEEDVESGGQAAFSTVERRARLIMRTDGVHRVVLNTPVFKDMTVGTHDGQEPSGKTMHLTGLEEGKPTFFQIKVGKEDALKEIYYKIRELQEEL</sequence>
<feature type="compositionally biased region" description="Low complexity" evidence="3">
    <location>
        <begin position="233"/>
        <end position="247"/>
    </location>
</feature>
<feature type="compositionally biased region" description="Low complexity" evidence="3">
    <location>
        <begin position="358"/>
        <end position="369"/>
    </location>
</feature>
<feature type="compositionally biased region" description="Basic and acidic residues" evidence="3">
    <location>
        <begin position="185"/>
        <end position="195"/>
    </location>
</feature>
<evidence type="ECO:0000259" key="4">
    <source>
        <dbReference type="PROSITE" id="PS50196"/>
    </source>
</evidence>
<feature type="compositionally biased region" description="Polar residues" evidence="3">
    <location>
        <begin position="207"/>
        <end position="232"/>
    </location>
</feature>
<dbReference type="Proteomes" id="UP000019478">
    <property type="component" value="Unassembled WGS sequence"/>
</dbReference>
<accession>W9XUF6</accession>
<dbReference type="PANTHER" id="PTHR23138">
    <property type="entry name" value="RAN BINDING PROTEIN"/>
    <property type="match status" value="1"/>
</dbReference>
<comment type="caution">
    <text evidence="5">The sequence shown here is derived from an EMBL/GenBank/DDBJ whole genome shotgun (WGS) entry which is preliminary data.</text>
</comment>
<dbReference type="PROSITE" id="PS50196">
    <property type="entry name" value="RANBD1"/>
    <property type="match status" value="1"/>
</dbReference>
<keyword evidence="6" id="KW-1185">Reference proteome</keyword>
<evidence type="ECO:0000313" key="6">
    <source>
        <dbReference type="Proteomes" id="UP000019478"/>
    </source>
</evidence>
<dbReference type="RefSeq" id="XP_007735558.1">
    <property type="nucleotide sequence ID" value="XM_007737368.1"/>
</dbReference>
<feature type="region of interest" description="Disordered" evidence="3">
    <location>
        <begin position="456"/>
        <end position="490"/>
    </location>
</feature>
<feature type="compositionally biased region" description="Acidic residues" evidence="3">
    <location>
        <begin position="457"/>
        <end position="469"/>
    </location>
</feature>
<feature type="compositionally biased region" description="Low complexity" evidence="3">
    <location>
        <begin position="305"/>
        <end position="326"/>
    </location>
</feature>
<feature type="compositionally biased region" description="Basic and acidic residues" evidence="3">
    <location>
        <begin position="15"/>
        <end position="24"/>
    </location>
</feature>
<name>W9XUF6_9EURO</name>
<feature type="compositionally biased region" description="Acidic residues" evidence="3">
    <location>
        <begin position="379"/>
        <end position="393"/>
    </location>
</feature>
<dbReference type="SMART" id="SM00160">
    <property type="entry name" value="RanBD"/>
    <property type="match status" value="1"/>
</dbReference>
<evidence type="ECO:0000256" key="1">
    <source>
        <dbReference type="ARBA" id="ARBA00004123"/>
    </source>
</evidence>
<feature type="compositionally biased region" description="Gly residues" evidence="3">
    <location>
        <begin position="294"/>
        <end position="304"/>
    </location>
</feature>
<dbReference type="EMBL" id="AMGY01000006">
    <property type="protein sequence ID" value="EXJ80970.1"/>
    <property type="molecule type" value="Genomic_DNA"/>
</dbReference>
<dbReference type="GeneID" id="19171358"/>
<evidence type="ECO:0000313" key="5">
    <source>
        <dbReference type="EMBL" id="EXJ80970.1"/>
    </source>
</evidence>
<feature type="compositionally biased region" description="Basic and acidic residues" evidence="3">
    <location>
        <begin position="80"/>
        <end position="89"/>
    </location>
</feature>
<evidence type="ECO:0000256" key="2">
    <source>
        <dbReference type="ARBA" id="ARBA00023242"/>
    </source>
</evidence>
<dbReference type="OrthoDB" id="185618at2759"/>
<dbReference type="PANTHER" id="PTHR23138:SF142">
    <property type="entry name" value="RAN-BINDING PROTEIN 3B-RELATED"/>
    <property type="match status" value="1"/>
</dbReference>
<dbReference type="STRING" id="1182542.W9XUF6"/>
<feature type="compositionally biased region" description="Polar residues" evidence="3">
    <location>
        <begin position="1"/>
        <end position="13"/>
    </location>
</feature>
<organism evidence="5 6">
    <name type="scientific">Capronia epimyces CBS 606.96</name>
    <dbReference type="NCBI Taxonomy" id="1182542"/>
    <lineage>
        <taxon>Eukaryota</taxon>
        <taxon>Fungi</taxon>
        <taxon>Dikarya</taxon>
        <taxon>Ascomycota</taxon>
        <taxon>Pezizomycotina</taxon>
        <taxon>Eurotiomycetes</taxon>
        <taxon>Chaetothyriomycetidae</taxon>
        <taxon>Chaetothyriales</taxon>
        <taxon>Herpotrichiellaceae</taxon>
        <taxon>Capronia</taxon>
    </lineage>
</organism>
<dbReference type="eggNOG" id="KOG0864">
    <property type="taxonomic scope" value="Eukaryota"/>
</dbReference>
<keyword evidence="2" id="KW-0539">Nucleus</keyword>
<dbReference type="Gene3D" id="2.30.29.30">
    <property type="entry name" value="Pleckstrin-homology domain (PH domain)/Phosphotyrosine-binding domain (PTB)"/>
    <property type="match status" value="1"/>
</dbReference>
<feature type="region of interest" description="Disordered" evidence="3">
    <location>
        <begin position="1"/>
        <end position="420"/>
    </location>
</feature>
<feature type="compositionally biased region" description="Basic and acidic residues" evidence="3">
    <location>
        <begin position="394"/>
        <end position="411"/>
    </location>
</feature>
<proteinExistence type="predicted"/>
<dbReference type="GO" id="GO:0005634">
    <property type="term" value="C:nucleus"/>
    <property type="evidence" value="ECO:0007669"/>
    <property type="project" value="UniProtKB-SubCell"/>
</dbReference>
<protein>
    <recommendedName>
        <fullName evidence="4">RanBD1 domain-containing protein</fullName>
    </recommendedName>
</protein>
<reference evidence="5 6" key="1">
    <citation type="submission" date="2013-03" db="EMBL/GenBank/DDBJ databases">
        <title>The Genome Sequence of Capronia epimyces CBS 606.96.</title>
        <authorList>
            <consortium name="The Broad Institute Genomics Platform"/>
            <person name="Cuomo C."/>
            <person name="de Hoog S."/>
            <person name="Gorbushina A."/>
            <person name="Walker B."/>
            <person name="Young S.K."/>
            <person name="Zeng Q."/>
            <person name="Gargeya S."/>
            <person name="Fitzgerald M."/>
            <person name="Haas B."/>
            <person name="Abouelleil A."/>
            <person name="Allen A.W."/>
            <person name="Alvarado L."/>
            <person name="Arachchi H.M."/>
            <person name="Berlin A.M."/>
            <person name="Chapman S.B."/>
            <person name="Gainer-Dewar J."/>
            <person name="Goldberg J."/>
            <person name="Griggs A."/>
            <person name="Gujja S."/>
            <person name="Hansen M."/>
            <person name="Howarth C."/>
            <person name="Imamovic A."/>
            <person name="Ireland A."/>
            <person name="Larimer J."/>
            <person name="McCowan C."/>
            <person name="Murphy C."/>
            <person name="Pearson M."/>
            <person name="Poon T.W."/>
            <person name="Priest M."/>
            <person name="Roberts A."/>
            <person name="Saif S."/>
            <person name="Shea T."/>
            <person name="Sisk P."/>
            <person name="Sykes S."/>
            <person name="Wortman J."/>
            <person name="Nusbaum C."/>
            <person name="Birren B."/>
        </authorList>
    </citation>
    <scope>NUCLEOTIDE SEQUENCE [LARGE SCALE GENOMIC DNA]</scope>
    <source>
        <strain evidence="5 6">CBS 606.96</strain>
    </source>
</reference>